<evidence type="ECO:0000259" key="1">
    <source>
        <dbReference type="PROSITE" id="PS51192"/>
    </source>
</evidence>
<dbReference type="Pfam" id="PF13091">
    <property type="entry name" value="PLDc_2"/>
    <property type="match status" value="1"/>
</dbReference>
<dbReference type="GO" id="GO:0003677">
    <property type="term" value="F:DNA binding"/>
    <property type="evidence" value="ECO:0007669"/>
    <property type="project" value="InterPro"/>
</dbReference>
<dbReference type="InterPro" id="IPR027417">
    <property type="entry name" value="P-loop_NTPase"/>
</dbReference>
<dbReference type="STRING" id="1793963.AXI58_05280"/>
<dbReference type="InterPro" id="IPR001650">
    <property type="entry name" value="Helicase_C-like"/>
</dbReference>
<dbReference type="Pfam" id="PF00271">
    <property type="entry name" value="Helicase_C"/>
    <property type="match status" value="1"/>
</dbReference>
<dbReference type="InterPro" id="IPR006935">
    <property type="entry name" value="Helicase/UvrB_N"/>
</dbReference>
<dbReference type="InterPro" id="IPR021835">
    <property type="entry name" value="DUF3427"/>
</dbReference>
<dbReference type="RefSeq" id="WP_061523322.1">
    <property type="nucleotide sequence ID" value="NZ_JAJJBV010000007.1"/>
</dbReference>
<dbReference type="GO" id="GO:0016787">
    <property type="term" value="F:hydrolase activity"/>
    <property type="evidence" value="ECO:0007669"/>
    <property type="project" value="InterPro"/>
</dbReference>
<dbReference type="PROSITE" id="PS51194">
    <property type="entry name" value="HELICASE_CTER"/>
    <property type="match status" value="1"/>
</dbReference>
<keyword evidence="3" id="KW-0378">Hydrolase</keyword>
<evidence type="ECO:0000313" key="3">
    <source>
        <dbReference type="EMBL" id="KXZ13093.1"/>
    </source>
</evidence>
<dbReference type="InterPro" id="IPR050742">
    <property type="entry name" value="Helicase_Restrict-Modif_Enz"/>
</dbReference>
<keyword evidence="3" id="KW-0255">Endonuclease</keyword>
<dbReference type="AlphaFoldDB" id="A0A150F2A4"/>
<dbReference type="InterPro" id="IPR058403">
    <property type="entry name" value="DUF8090"/>
</dbReference>
<proteinExistence type="predicted"/>
<keyword evidence="3" id="KW-0540">Nuclease</keyword>
<dbReference type="SMART" id="SM00487">
    <property type="entry name" value="DEXDc"/>
    <property type="match status" value="1"/>
</dbReference>
<dbReference type="Proteomes" id="UP000075430">
    <property type="component" value="Unassembled WGS sequence"/>
</dbReference>
<dbReference type="InterPro" id="IPR025202">
    <property type="entry name" value="PLD-like_dom"/>
</dbReference>
<dbReference type="InterPro" id="IPR014001">
    <property type="entry name" value="Helicase_ATP-bd"/>
</dbReference>
<dbReference type="Pfam" id="PF26350">
    <property type="entry name" value="DUF8090"/>
    <property type="match status" value="1"/>
</dbReference>
<comment type="caution">
    <text evidence="3">The sequence shown here is derived from an EMBL/GenBank/DDBJ whole genome shotgun (WGS) entry which is preliminary data.</text>
</comment>
<keyword evidence="4" id="KW-1185">Reference proteome</keyword>
<dbReference type="OrthoDB" id="9802848at2"/>
<dbReference type="Gene3D" id="3.30.870.10">
    <property type="entry name" value="Endonuclease Chain A"/>
    <property type="match status" value="1"/>
</dbReference>
<accession>A0A150F2A4</accession>
<dbReference type="Gene3D" id="3.40.50.300">
    <property type="entry name" value="P-loop containing nucleotide triphosphate hydrolases"/>
    <property type="match status" value="2"/>
</dbReference>
<name>A0A150F2A4_9BACI</name>
<dbReference type="PROSITE" id="PS51192">
    <property type="entry name" value="HELICASE_ATP_BIND_1"/>
    <property type="match status" value="1"/>
</dbReference>
<reference evidence="4" key="1">
    <citation type="submission" date="2016-02" db="EMBL/GenBank/DDBJ databases">
        <authorList>
            <person name="Dunlap C."/>
        </authorList>
    </citation>
    <scope>NUCLEOTIDE SEQUENCE [LARGE SCALE GENOMIC DNA]</scope>
    <source>
        <strain evidence="4">NRRL B-41092</strain>
    </source>
</reference>
<feature type="domain" description="Helicase C-terminal" evidence="2">
    <location>
        <begin position="515"/>
        <end position="673"/>
    </location>
</feature>
<protein>
    <submittedName>
        <fullName evidence="3">Restriction endonuclease subunit R</fullName>
    </submittedName>
</protein>
<dbReference type="Pfam" id="PF11907">
    <property type="entry name" value="DUF3427"/>
    <property type="match status" value="1"/>
</dbReference>
<evidence type="ECO:0000259" key="2">
    <source>
        <dbReference type="PROSITE" id="PS51194"/>
    </source>
</evidence>
<evidence type="ECO:0000313" key="4">
    <source>
        <dbReference type="Proteomes" id="UP000075430"/>
    </source>
</evidence>
<dbReference type="PANTHER" id="PTHR47396">
    <property type="entry name" value="TYPE I RESTRICTION ENZYME ECOKI R PROTEIN"/>
    <property type="match status" value="1"/>
</dbReference>
<dbReference type="SUPFAM" id="SSF56024">
    <property type="entry name" value="Phospholipase D/nuclease"/>
    <property type="match status" value="1"/>
</dbReference>
<dbReference type="EMBL" id="LSBA01000039">
    <property type="protein sequence ID" value="KXZ13093.1"/>
    <property type="molecule type" value="Genomic_DNA"/>
</dbReference>
<dbReference type="Pfam" id="PF04851">
    <property type="entry name" value="ResIII"/>
    <property type="match status" value="1"/>
</dbReference>
<dbReference type="GO" id="GO:0004519">
    <property type="term" value="F:endonuclease activity"/>
    <property type="evidence" value="ECO:0007669"/>
    <property type="project" value="UniProtKB-KW"/>
</dbReference>
<gene>
    <name evidence="3" type="ORF">AXI58_05280</name>
</gene>
<dbReference type="PANTHER" id="PTHR47396:SF1">
    <property type="entry name" value="ATP-DEPENDENT HELICASE IRC3-RELATED"/>
    <property type="match status" value="1"/>
</dbReference>
<dbReference type="CDD" id="cd09180">
    <property type="entry name" value="PLDc_N_DEXD_b"/>
    <property type="match status" value="1"/>
</dbReference>
<dbReference type="SUPFAM" id="SSF52540">
    <property type="entry name" value="P-loop containing nucleoside triphosphate hydrolases"/>
    <property type="match status" value="1"/>
</dbReference>
<organism evidence="3 4">
    <name type="scientific">Bacillus nakamurai</name>
    <dbReference type="NCBI Taxonomy" id="1793963"/>
    <lineage>
        <taxon>Bacteria</taxon>
        <taxon>Bacillati</taxon>
        <taxon>Bacillota</taxon>
        <taxon>Bacilli</taxon>
        <taxon>Bacillales</taxon>
        <taxon>Bacillaceae</taxon>
        <taxon>Bacillus</taxon>
    </lineage>
</organism>
<dbReference type="SMART" id="SM00490">
    <property type="entry name" value="HELICc"/>
    <property type="match status" value="1"/>
</dbReference>
<dbReference type="GO" id="GO:0005829">
    <property type="term" value="C:cytosol"/>
    <property type="evidence" value="ECO:0007669"/>
    <property type="project" value="TreeGrafter"/>
</dbReference>
<dbReference type="CDD" id="cd18032">
    <property type="entry name" value="DEXHc_RE_I_III_res"/>
    <property type="match status" value="1"/>
</dbReference>
<sequence>MRNHKGFHEEIQQQQKTYPLHHHIQPVTPKEYTEVLTLHTAKQLSETFQSLVDQDKYEEAIQLSEKVTAQLGHQSNFSLPLSTVLYSLNEMDIPVSDDFSLTRLKLLGNHQTHDNFFKTLKNEMLTADRVDFMVSFTRWSGVQLLIPPLQELAKRHVPVRIITSTYMGITEPKALRHLLRFQNVELRIVNEYKQSFHTKAYLFERLSGQHSVIVGSSNLSQAALTTGYELNVRIPETNYLPVYQQTKDVFDTVWKEKTQPVDDQFLRAYEEFQAGSQKVSASFVAQNSLYQTKISPNAMQKEALTNLDKTRRQGETKAVIIAATGTGKTYLAAFDFKEYNPDKYLFIAHREELLTKAIETFQKVTNDRENFGLLTGTKKERDKRFLFSTVQTLHKKETLESFSPDEFDYIVIDEFHHAEASTYQAVLNYFTPKFLLGLTATPERLDGKDVLQICDHNVVYEIRLRDALKAELLAPFHYFGIADHTVDYEKVKVKNGLYEEKSLVNHLKTHERVEYIIKMINIYGFHGEKMVGLGFCTNVEHAEYMSDEFNKLGFYTTYLTGHDSPSKRQEVIRQLEDPHHSLELIFTVDIFNEGIDIPKLNLLLFLRPTESPTIFIQQLGRGLRKTDDKEFVTILDFIGNYQKSFVIPLALSGQTSQKSFDKDSLRVAVTHEFADLPGGSYVDLSAVTKKEILNKIDSIKLNSDAMLKTLYKQFKQELGRSPELLDFLYSEQAPGLTFFIKKYKSWVQTKKKMDDLNTTDEKILNNPLVVGIVARLEQQLPIKWPYEWLILQCGFHTNIITIEDVKEALENQFHIHITTDTHDDFIQRAMERLTKPDQKQNWRFGTLQGDTFKLDTKVSEILNDPLFGPYIKERVHYGLIEFRRMNNIEALASKDIKLTLYQTYTRNELIYLFQSTDQEGTWREGLKRVKNHYLIFVTLNKSEEVEDHLLYKDYFIDPSHFHWQSPNHTSHETKGGQNITHHKQKDYCFHLFVRKFEKMHKITLPFTYLGEVDYVSSHGNKPMNIKWKLHQPVPENLYVDLIH</sequence>
<dbReference type="GO" id="GO:0005524">
    <property type="term" value="F:ATP binding"/>
    <property type="evidence" value="ECO:0007669"/>
    <property type="project" value="InterPro"/>
</dbReference>
<dbReference type="CDD" id="cd18799">
    <property type="entry name" value="SF2_C_EcoAI-like"/>
    <property type="match status" value="1"/>
</dbReference>
<feature type="domain" description="Helicase ATP-binding" evidence="1">
    <location>
        <begin position="309"/>
        <end position="460"/>
    </location>
</feature>